<dbReference type="RefSeq" id="WP_084736870.1">
    <property type="nucleotide sequence ID" value="NZ_FQZK01000001.1"/>
</dbReference>
<sequence length="431" mass="45505">MLNHNRARPAAGQEGSDAPLWLTDAHVVDVLTGSVARDRTVEIRDGRIARIGDDAPPPGAAVLSLGGRHLMPGLISVHTHLSVLYPFDAADYGENPATTVLRAAARARDALRAGVTTVRTLGEQNRADLLLRDAAAKGWAPAPRIMGGGQAVSTTGGHGKGGLSVFADGHDAFLKAARTELDAGADHIKIFITGGIAHLGETFNGSQTSEEEMRAAVRAAREHGTYVVAHAGGSEAITEAMACGVRGFEHGYDLDEATVAEMARRRVFLTPTLTVTRCPDWMRAHDFSEWQIELAMRVGPRHLESIRRAVAARRTDPLDPEAPGITIVTGTDYPPGEPMDGTVTQVREMEFLTLAGLSPVESLQAATVNAARLVGLEDEIGRVAPGYAADLIAVGADPTSDVSALHDIPLVIQAGGVVRDDLPKTLPGGRK</sequence>
<evidence type="ECO:0000313" key="2">
    <source>
        <dbReference type="EMBL" id="SHI65965.1"/>
    </source>
</evidence>
<dbReference type="STRING" id="758803.SAMN05421803_101861"/>
<evidence type="ECO:0000259" key="1">
    <source>
        <dbReference type="Pfam" id="PF01979"/>
    </source>
</evidence>
<dbReference type="AlphaFoldDB" id="A0A1M6CY15"/>
<dbReference type="SUPFAM" id="SSF51556">
    <property type="entry name" value="Metallo-dependent hydrolases"/>
    <property type="match status" value="1"/>
</dbReference>
<keyword evidence="3" id="KW-1185">Reference proteome</keyword>
<dbReference type="PANTHER" id="PTHR43135">
    <property type="entry name" value="ALPHA-D-RIBOSE 1-METHYLPHOSPHONATE 5-TRIPHOSPHATE DIPHOSPHATASE"/>
    <property type="match status" value="1"/>
</dbReference>
<proteinExistence type="predicted"/>
<dbReference type="Gene3D" id="2.30.40.10">
    <property type="entry name" value="Urease, subunit C, domain 1"/>
    <property type="match status" value="1"/>
</dbReference>
<dbReference type="OrthoDB" id="3514520at2"/>
<dbReference type="InterPro" id="IPR032466">
    <property type="entry name" value="Metal_Hydrolase"/>
</dbReference>
<dbReference type="Gene3D" id="3.20.20.140">
    <property type="entry name" value="Metal-dependent hydrolases"/>
    <property type="match status" value="1"/>
</dbReference>
<name>A0A1M6CY15_9ACTN</name>
<dbReference type="EMBL" id="FQZK01000001">
    <property type="protein sequence ID" value="SHI65965.1"/>
    <property type="molecule type" value="Genomic_DNA"/>
</dbReference>
<accession>A0A1M6CY15</accession>
<dbReference type="Pfam" id="PF01979">
    <property type="entry name" value="Amidohydro_1"/>
    <property type="match status" value="1"/>
</dbReference>
<dbReference type="PANTHER" id="PTHR43135:SF3">
    <property type="entry name" value="ALPHA-D-RIBOSE 1-METHYLPHOSPHONATE 5-TRIPHOSPHATE DIPHOSPHATASE"/>
    <property type="match status" value="1"/>
</dbReference>
<evidence type="ECO:0000313" key="3">
    <source>
        <dbReference type="Proteomes" id="UP000184452"/>
    </source>
</evidence>
<dbReference type="InterPro" id="IPR011059">
    <property type="entry name" value="Metal-dep_hydrolase_composite"/>
</dbReference>
<dbReference type="InterPro" id="IPR051781">
    <property type="entry name" value="Metallo-dep_Hydrolase"/>
</dbReference>
<dbReference type="GO" id="GO:0016810">
    <property type="term" value="F:hydrolase activity, acting on carbon-nitrogen (but not peptide) bonds"/>
    <property type="evidence" value="ECO:0007669"/>
    <property type="project" value="InterPro"/>
</dbReference>
<dbReference type="CDD" id="cd01299">
    <property type="entry name" value="Met_dep_hydrolase_A"/>
    <property type="match status" value="1"/>
</dbReference>
<dbReference type="InterPro" id="IPR057744">
    <property type="entry name" value="OTAase-like"/>
</dbReference>
<dbReference type="InterPro" id="IPR006680">
    <property type="entry name" value="Amidohydro-rel"/>
</dbReference>
<dbReference type="SUPFAM" id="SSF51338">
    <property type="entry name" value="Composite domain of metallo-dependent hydrolases"/>
    <property type="match status" value="1"/>
</dbReference>
<organism evidence="2 3">
    <name type="scientific">Nocardiopsis flavescens</name>
    <dbReference type="NCBI Taxonomy" id="758803"/>
    <lineage>
        <taxon>Bacteria</taxon>
        <taxon>Bacillati</taxon>
        <taxon>Actinomycetota</taxon>
        <taxon>Actinomycetes</taxon>
        <taxon>Streptosporangiales</taxon>
        <taxon>Nocardiopsidaceae</taxon>
        <taxon>Nocardiopsis</taxon>
    </lineage>
</organism>
<gene>
    <name evidence="2" type="ORF">SAMN05421803_101861</name>
</gene>
<reference evidence="2 3" key="1">
    <citation type="submission" date="2016-11" db="EMBL/GenBank/DDBJ databases">
        <authorList>
            <person name="Jaros S."/>
            <person name="Januszkiewicz K."/>
            <person name="Wedrychowicz H."/>
        </authorList>
    </citation>
    <scope>NUCLEOTIDE SEQUENCE [LARGE SCALE GENOMIC DNA]</scope>
    <source>
        <strain evidence="2 3">CGMCC 4.5723</strain>
    </source>
</reference>
<feature type="domain" description="Amidohydrolase-related" evidence="1">
    <location>
        <begin position="70"/>
        <end position="405"/>
    </location>
</feature>
<protein>
    <submittedName>
        <fullName evidence="2">Imidazolonepropionase</fullName>
    </submittedName>
</protein>
<dbReference type="Proteomes" id="UP000184452">
    <property type="component" value="Unassembled WGS sequence"/>
</dbReference>